<organism evidence="3 4">
    <name type="scientific">Trifolium medium</name>
    <dbReference type="NCBI Taxonomy" id="97028"/>
    <lineage>
        <taxon>Eukaryota</taxon>
        <taxon>Viridiplantae</taxon>
        <taxon>Streptophyta</taxon>
        <taxon>Embryophyta</taxon>
        <taxon>Tracheophyta</taxon>
        <taxon>Spermatophyta</taxon>
        <taxon>Magnoliopsida</taxon>
        <taxon>eudicotyledons</taxon>
        <taxon>Gunneridae</taxon>
        <taxon>Pentapetalae</taxon>
        <taxon>rosids</taxon>
        <taxon>fabids</taxon>
        <taxon>Fabales</taxon>
        <taxon>Fabaceae</taxon>
        <taxon>Papilionoideae</taxon>
        <taxon>50 kb inversion clade</taxon>
        <taxon>NPAAA clade</taxon>
        <taxon>Hologalegina</taxon>
        <taxon>IRL clade</taxon>
        <taxon>Trifolieae</taxon>
        <taxon>Trifolium</taxon>
    </lineage>
</organism>
<proteinExistence type="inferred from homology"/>
<dbReference type="AlphaFoldDB" id="A0A392QW98"/>
<keyword evidence="4" id="KW-1185">Reference proteome</keyword>
<evidence type="ECO:0000259" key="2">
    <source>
        <dbReference type="Pfam" id="PF02309"/>
    </source>
</evidence>
<dbReference type="Pfam" id="PF02309">
    <property type="entry name" value="AUX_IAA"/>
    <property type="match status" value="1"/>
</dbReference>
<evidence type="ECO:0000313" key="4">
    <source>
        <dbReference type="Proteomes" id="UP000265520"/>
    </source>
</evidence>
<dbReference type="Gene3D" id="3.10.20.90">
    <property type="entry name" value="Phosphatidylinositol 3-kinase Catalytic Subunit, Chain A, domain 1"/>
    <property type="match status" value="1"/>
</dbReference>
<keyword evidence="1" id="KW-0927">Auxin signaling pathway</keyword>
<dbReference type="InterPro" id="IPR033389">
    <property type="entry name" value="AUX/IAA_dom"/>
</dbReference>
<keyword evidence="1" id="KW-0804">Transcription</keyword>
<accession>A0A392QW98</accession>
<evidence type="ECO:0000313" key="3">
    <source>
        <dbReference type="EMBL" id="MCI28162.1"/>
    </source>
</evidence>
<comment type="function">
    <text evidence="1">Aux/IAA proteins are short-lived transcriptional factors that function as repressors of early auxin response genes at low auxin concentrations.</text>
</comment>
<keyword evidence="1" id="KW-0805">Transcription regulation</keyword>
<name>A0A392QW98_9FABA</name>
<comment type="similarity">
    <text evidence="1">Belongs to the Aux/IAA family.</text>
</comment>
<comment type="subcellular location">
    <subcellularLocation>
        <location evidence="1">Nucleus</location>
    </subcellularLocation>
</comment>
<comment type="subunit">
    <text evidence="1">Homodimers and heterodimers.</text>
</comment>
<keyword evidence="1" id="KW-0678">Repressor</keyword>
<feature type="non-terminal residue" evidence="3">
    <location>
        <position position="34"/>
    </location>
</feature>
<dbReference type="GO" id="GO:0009734">
    <property type="term" value="P:auxin-activated signaling pathway"/>
    <property type="evidence" value="ECO:0007669"/>
    <property type="project" value="UniProtKB-UniRule"/>
</dbReference>
<evidence type="ECO:0000256" key="1">
    <source>
        <dbReference type="RuleBase" id="RU004549"/>
    </source>
</evidence>
<comment type="caution">
    <text evidence="3">The sequence shown here is derived from an EMBL/GenBank/DDBJ whole genome shotgun (WGS) entry which is preliminary data.</text>
</comment>
<sequence length="34" mass="3785">MDGVPIGRKVDLNAYDSYQNLSSAVDELFRGLLK</sequence>
<feature type="domain" description="AUX/IAA" evidence="2">
    <location>
        <begin position="1"/>
        <end position="33"/>
    </location>
</feature>
<reference evidence="3 4" key="1">
    <citation type="journal article" date="2018" name="Front. Plant Sci.">
        <title>Red Clover (Trifolium pratense) and Zigzag Clover (T. medium) - A Picture of Genomic Similarities and Differences.</title>
        <authorList>
            <person name="Dluhosova J."/>
            <person name="Istvanek J."/>
            <person name="Nedelnik J."/>
            <person name="Repkova J."/>
        </authorList>
    </citation>
    <scope>NUCLEOTIDE SEQUENCE [LARGE SCALE GENOMIC DNA]</scope>
    <source>
        <strain evidence="4">cv. 10/8</strain>
        <tissue evidence="3">Leaf</tissue>
    </source>
</reference>
<dbReference type="Proteomes" id="UP000265520">
    <property type="component" value="Unassembled WGS sequence"/>
</dbReference>
<protein>
    <recommendedName>
        <fullName evidence="1">Auxin-induced protein</fullName>
    </recommendedName>
</protein>
<keyword evidence="1" id="KW-0539">Nucleus</keyword>
<dbReference type="EMBL" id="LXQA010163889">
    <property type="protein sequence ID" value="MCI28162.1"/>
    <property type="molecule type" value="Genomic_DNA"/>
</dbReference>
<dbReference type="GO" id="GO:0005634">
    <property type="term" value="C:nucleus"/>
    <property type="evidence" value="ECO:0007669"/>
    <property type="project" value="UniProtKB-SubCell"/>
</dbReference>